<name>A0A5J5DKD9_9PERO</name>
<evidence type="ECO:0000259" key="7">
    <source>
        <dbReference type="SMART" id="SM00644"/>
    </source>
</evidence>
<dbReference type="SUPFAM" id="SSF55846">
    <property type="entry name" value="N-acetylmuramoyl-L-alanine amidase-like"/>
    <property type="match status" value="1"/>
</dbReference>
<dbReference type="SMART" id="SM00701">
    <property type="entry name" value="PGRP"/>
    <property type="match status" value="1"/>
</dbReference>
<protein>
    <recommendedName>
        <fullName evidence="12">DNA-directed RNA polymerase II subunit RPB9</fullName>
    </recommendedName>
</protein>
<comment type="similarity">
    <text evidence="2">Belongs to the archaeal RpoM/eukaryotic RPA12/RPB9/RPC11 RNA polymerase family.</text>
</comment>
<dbReference type="PROSITE" id="PS01030">
    <property type="entry name" value="RNA_POL_M_15KD"/>
    <property type="match status" value="1"/>
</dbReference>
<dbReference type="FunFam" id="3.40.80.10:FF:000001">
    <property type="entry name" value="Peptidoglycan recognition protein 1"/>
    <property type="match status" value="1"/>
</dbReference>
<proteinExistence type="inferred from homology"/>
<evidence type="ECO:0000256" key="1">
    <source>
        <dbReference type="ARBA" id="ARBA00007553"/>
    </source>
</evidence>
<feature type="domain" description="Peptidoglycan recognition protein family" evidence="9">
    <location>
        <begin position="136"/>
        <end position="278"/>
    </location>
</feature>
<sequence length="298" mass="33577">MDLETGTYEPGFVGIRFCQECNNMLYPKEDKENRILLYACRNCDYQQEADNSCIYVNKITHEVDELTQIIADVSQDPTLPRTEDHPCPKCGHKEAVFFQSHRCYETVLRLHSPSLWTQMDRVKLVIMKRSIMCIYMTIVSRQQWGAAAPKKRETLKGSAQRVVIHHTALPRCKGQKECMDRLVSIQRGHMKDRGFDDIGYNFLVGGDGAVYEGRGWGVVGAHTKGNNDDSLGIAFMGNFKNDTPSTEAMSSVKKLLQSGVSQGFLNPKFSLFGHRDLGDTECPGEKLYAVLPQLRGTS</sequence>
<dbReference type="PANTHER" id="PTHR11022:SF12">
    <property type="entry name" value="PEPTIDOGLYCAN RECOGNITION PROTEIN 3"/>
    <property type="match status" value="1"/>
</dbReference>
<dbReference type="SMART" id="SM00661">
    <property type="entry name" value="RPOL9"/>
    <property type="match status" value="1"/>
</dbReference>
<dbReference type="InterPro" id="IPR002502">
    <property type="entry name" value="Amidase_domain"/>
</dbReference>
<dbReference type="GO" id="GO:0002376">
    <property type="term" value="P:immune system process"/>
    <property type="evidence" value="ECO:0007669"/>
    <property type="project" value="UniProtKB-KW"/>
</dbReference>
<evidence type="ECO:0000256" key="5">
    <source>
        <dbReference type="ARBA" id="ARBA00022859"/>
    </source>
</evidence>
<dbReference type="Gene3D" id="3.40.80.10">
    <property type="entry name" value="Peptidoglycan recognition protein-like"/>
    <property type="match status" value="1"/>
</dbReference>
<keyword evidence="11" id="KW-1185">Reference proteome</keyword>
<dbReference type="InterPro" id="IPR006619">
    <property type="entry name" value="PGRP_domain_met/bac"/>
</dbReference>
<dbReference type="SUPFAM" id="SSF57783">
    <property type="entry name" value="Zinc beta-ribbon"/>
    <property type="match status" value="2"/>
</dbReference>
<comment type="caution">
    <text evidence="10">The sequence shown here is derived from an EMBL/GenBank/DDBJ whole genome shotgun (WGS) entry which is preliminary data.</text>
</comment>
<dbReference type="GO" id="GO:0006351">
    <property type="term" value="P:DNA-templated transcription"/>
    <property type="evidence" value="ECO:0007669"/>
    <property type="project" value="InterPro"/>
</dbReference>
<dbReference type="InterPro" id="IPR034012">
    <property type="entry name" value="Zn_ribbon_RPB9_C"/>
</dbReference>
<evidence type="ECO:0000256" key="6">
    <source>
        <dbReference type="ARBA" id="ARBA00023163"/>
    </source>
</evidence>
<dbReference type="CDD" id="cd10508">
    <property type="entry name" value="Zn-ribbon_RPB9"/>
    <property type="match status" value="1"/>
</dbReference>
<reference evidence="10 11" key="1">
    <citation type="submission" date="2019-08" db="EMBL/GenBank/DDBJ databases">
        <title>A chromosome-level genome assembly, high-density linkage maps, and genome scans reveal the genomic architecture of hybrid incompatibilities underlying speciation via character displacement in darters (Percidae: Etheostominae).</title>
        <authorList>
            <person name="Moran R.L."/>
            <person name="Catchen J.M."/>
            <person name="Fuller R.C."/>
        </authorList>
    </citation>
    <scope>NUCLEOTIDE SEQUENCE [LARGE SCALE GENOMIC DNA]</scope>
    <source>
        <strain evidence="10">EspeVRDwgs_2016</strain>
        <tissue evidence="10">Muscle</tissue>
    </source>
</reference>
<evidence type="ECO:0000256" key="2">
    <source>
        <dbReference type="ARBA" id="ARBA00008925"/>
    </source>
</evidence>
<evidence type="ECO:0008006" key="12">
    <source>
        <dbReference type="Google" id="ProtNLM"/>
    </source>
</evidence>
<dbReference type="InterPro" id="IPR001529">
    <property type="entry name" value="Zn_ribbon_RPB9"/>
</dbReference>
<evidence type="ECO:0000259" key="8">
    <source>
        <dbReference type="SMART" id="SM00661"/>
    </source>
</evidence>
<dbReference type="CDD" id="cd06583">
    <property type="entry name" value="PGRP"/>
    <property type="match status" value="1"/>
</dbReference>
<keyword evidence="4" id="KW-0862">Zinc</keyword>
<evidence type="ECO:0000256" key="3">
    <source>
        <dbReference type="ARBA" id="ARBA00022723"/>
    </source>
</evidence>
<keyword evidence="5" id="KW-0391">Immunity</keyword>
<organism evidence="10 11">
    <name type="scientific">Etheostoma spectabile</name>
    <name type="common">orangethroat darter</name>
    <dbReference type="NCBI Taxonomy" id="54343"/>
    <lineage>
        <taxon>Eukaryota</taxon>
        <taxon>Metazoa</taxon>
        <taxon>Chordata</taxon>
        <taxon>Craniata</taxon>
        <taxon>Vertebrata</taxon>
        <taxon>Euteleostomi</taxon>
        <taxon>Actinopterygii</taxon>
        <taxon>Neopterygii</taxon>
        <taxon>Teleostei</taxon>
        <taxon>Neoteleostei</taxon>
        <taxon>Acanthomorphata</taxon>
        <taxon>Eupercaria</taxon>
        <taxon>Perciformes</taxon>
        <taxon>Percoidei</taxon>
        <taxon>Percidae</taxon>
        <taxon>Etheostomatinae</taxon>
        <taxon>Etheostoma</taxon>
    </lineage>
</organism>
<dbReference type="InterPro" id="IPR015510">
    <property type="entry name" value="PGRP"/>
</dbReference>
<dbReference type="SMART" id="SM00644">
    <property type="entry name" value="Ami_2"/>
    <property type="match status" value="1"/>
</dbReference>
<evidence type="ECO:0000256" key="4">
    <source>
        <dbReference type="ARBA" id="ARBA00022833"/>
    </source>
</evidence>
<dbReference type="InterPro" id="IPR019761">
    <property type="entry name" value="DNA-dir_RNA_pol-M_15_CS"/>
</dbReference>
<dbReference type="FunFam" id="2.20.25.10:FF:000009">
    <property type="entry name" value="DNA-directed RNA polymerase subunit"/>
    <property type="match status" value="1"/>
</dbReference>
<feature type="domain" description="N-acetylmuramoyl-L-alanine amidase" evidence="7">
    <location>
        <begin position="147"/>
        <end position="284"/>
    </location>
</feature>
<gene>
    <name evidence="10" type="ORF">FQN60_004711</name>
</gene>
<dbReference type="GO" id="GO:0008745">
    <property type="term" value="F:N-acetylmuramoyl-L-alanine amidase activity"/>
    <property type="evidence" value="ECO:0007669"/>
    <property type="project" value="InterPro"/>
</dbReference>
<dbReference type="GO" id="GO:0009253">
    <property type="term" value="P:peptidoglycan catabolic process"/>
    <property type="evidence" value="ECO:0007669"/>
    <property type="project" value="InterPro"/>
</dbReference>
<dbReference type="InterPro" id="IPR036505">
    <property type="entry name" value="Amidase/PGRP_sf"/>
</dbReference>
<dbReference type="Pfam" id="PF02150">
    <property type="entry name" value="Zn_ribbon_RPB9"/>
    <property type="match status" value="1"/>
</dbReference>
<dbReference type="Gene3D" id="2.20.25.10">
    <property type="match status" value="2"/>
</dbReference>
<evidence type="ECO:0000259" key="9">
    <source>
        <dbReference type="SMART" id="SM00701"/>
    </source>
</evidence>
<dbReference type="Pfam" id="PF01510">
    <property type="entry name" value="Amidase_2"/>
    <property type="match status" value="1"/>
</dbReference>
<dbReference type="AlphaFoldDB" id="A0A5J5DKD9"/>
<comment type="similarity">
    <text evidence="1">Belongs to the N-acetylmuramoyl-L-alanine amidase 2 family.</text>
</comment>
<accession>A0A5J5DKD9</accession>
<feature type="domain" description="DNA-directed RNA polymerase II subunit RPB9-like zinc ribbon" evidence="8">
    <location>
        <begin position="16"/>
        <end position="69"/>
    </location>
</feature>
<evidence type="ECO:0000313" key="10">
    <source>
        <dbReference type="EMBL" id="KAA8593877.1"/>
    </source>
</evidence>
<keyword evidence="3" id="KW-0479">Metal-binding</keyword>
<keyword evidence="6" id="KW-0804">Transcription</keyword>
<dbReference type="GO" id="GO:0008270">
    <property type="term" value="F:zinc ion binding"/>
    <property type="evidence" value="ECO:0007669"/>
    <property type="project" value="InterPro"/>
</dbReference>
<evidence type="ECO:0000313" key="11">
    <source>
        <dbReference type="Proteomes" id="UP000327493"/>
    </source>
</evidence>
<dbReference type="EMBL" id="VOFY01000003">
    <property type="protein sequence ID" value="KAA8593877.1"/>
    <property type="molecule type" value="Genomic_DNA"/>
</dbReference>
<dbReference type="PANTHER" id="PTHR11022">
    <property type="entry name" value="PEPTIDOGLYCAN RECOGNITION PROTEIN"/>
    <property type="match status" value="1"/>
</dbReference>
<dbReference type="Proteomes" id="UP000327493">
    <property type="component" value="Chromosome 3"/>
</dbReference>